<dbReference type="HOGENOM" id="CLU_2956115_0_0_3"/>
<keyword evidence="3" id="KW-1185">Reference proteome</keyword>
<evidence type="ECO:0000313" key="3">
    <source>
        <dbReference type="Proteomes" id="UP000010367"/>
    </source>
</evidence>
<protein>
    <submittedName>
        <fullName evidence="2">Uncharacterized protein</fullName>
    </submittedName>
</protein>
<keyword evidence="1" id="KW-0812">Transmembrane</keyword>
<keyword evidence="1" id="KW-0472">Membrane</keyword>
<accession>K9TGH7</accession>
<dbReference type="STRING" id="56110.Oscil6304_1824"/>
<sequence length="59" mass="6322">MARCSVVVTPLSVVLGILFSGDHYVGMFVVFAVAIVVVAAGLVYRIWKLIGHCIKCSVL</sequence>
<dbReference type="Proteomes" id="UP000010367">
    <property type="component" value="Chromosome"/>
</dbReference>
<gene>
    <name evidence="2" type="ORF">Oscil6304_1824</name>
</gene>
<dbReference type="InParanoid" id="K9TGH7"/>
<name>K9TGH7_9CYAN</name>
<dbReference type="RefSeq" id="WP_015148142.1">
    <property type="nucleotide sequence ID" value="NC_019693.1"/>
</dbReference>
<proteinExistence type="predicted"/>
<dbReference type="AlphaFoldDB" id="K9TGH7"/>
<evidence type="ECO:0000256" key="1">
    <source>
        <dbReference type="SAM" id="Phobius"/>
    </source>
</evidence>
<reference evidence="2 3" key="1">
    <citation type="submission" date="2012-06" db="EMBL/GenBank/DDBJ databases">
        <title>Finished chromosome of genome of Oscillatoria acuminata PCC 6304.</title>
        <authorList>
            <consortium name="US DOE Joint Genome Institute"/>
            <person name="Gugger M."/>
            <person name="Coursin T."/>
            <person name="Rippka R."/>
            <person name="Tandeau De Marsac N."/>
            <person name="Huntemann M."/>
            <person name="Wei C.-L."/>
            <person name="Han J."/>
            <person name="Detter J.C."/>
            <person name="Han C."/>
            <person name="Tapia R."/>
            <person name="Davenport K."/>
            <person name="Daligault H."/>
            <person name="Erkkila T."/>
            <person name="Gu W."/>
            <person name="Munk A.C.C."/>
            <person name="Teshima H."/>
            <person name="Xu Y."/>
            <person name="Chain P."/>
            <person name="Chen A."/>
            <person name="Krypides N."/>
            <person name="Mavromatis K."/>
            <person name="Markowitz V."/>
            <person name="Szeto E."/>
            <person name="Ivanova N."/>
            <person name="Mikhailova N."/>
            <person name="Ovchinnikova G."/>
            <person name="Pagani I."/>
            <person name="Pati A."/>
            <person name="Goodwin L."/>
            <person name="Peters L."/>
            <person name="Pitluck S."/>
            <person name="Woyke T."/>
            <person name="Kerfeld C."/>
        </authorList>
    </citation>
    <scope>NUCLEOTIDE SEQUENCE [LARGE SCALE GENOMIC DNA]</scope>
    <source>
        <strain evidence="2 3">PCC 6304</strain>
    </source>
</reference>
<dbReference type="KEGG" id="oac:Oscil6304_1824"/>
<organism evidence="2 3">
    <name type="scientific">Oscillatoria acuminata PCC 6304</name>
    <dbReference type="NCBI Taxonomy" id="56110"/>
    <lineage>
        <taxon>Bacteria</taxon>
        <taxon>Bacillati</taxon>
        <taxon>Cyanobacteriota</taxon>
        <taxon>Cyanophyceae</taxon>
        <taxon>Oscillatoriophycideae</taxon>
        <taxon>Oscillatoriales</taxon>
        <taxon>Oscillatoriaceae</taxon>
        <taxon>Oscillatoria</taxon>
    </lineage>
</organism>
<evidence type="ECO:0000313" key="2">
    <source>
        <dbReference type="EMBL" id="AFY81498.1"/>
    </source>
</evidence>
<feature type="transmembrane region" description="Helical" evidence="1">
    <location>
        <begin position="26"/>
        <end position="47"/>
    </location>
</feature>
<keyword evidence="1" id="KW-1133">Transmembrane helix</keyword>
<dbReference type="EMBL" id="CP003607">
    <property type="protein sequence ID" value="AFY81498.1"/>
    <property type="molecule type" value="Genomic_DNA"/>
</dbReference>